<gene>
    <name evidence="1" type="ORF">LEP1GSC188_4708</name>
</gene>
<accession>M3EMI8</accession>
<protein>
    <submittedName>
        <fullName evidence="1">Uncharacterized protein</fullName>
    </submittedName>
</protein>
<proteinExistence type="predicted"/>
<name>M3EMI8_9LEPT</name>
<dbReference type="AlphaFoldDB" id="M3EMI8"/>
<evidence type="ECO:0000313" key="1">
    <source>
        <dbReference type="EMBL" id="EMF82278.1"/>
    </source>
</evidence>
<reference evidence="1 2" key="1">
    <citation type="submission" date="2013-01" db="EMBL/GenBank/DDBJ databases">
        <authorList>
            <person name="Harkins D.M."/>
            <person name="Durkin A.S."/>
            <person name="Brinkac L.M."/>
            <person name="Haft D.H."/>
            <person name="Selengut J.D."/>
            <person name="Sanka R."/>
            <person name="DePew J."/>
            <person name="Purushe J."/>
            <person name="Tulsiani S.M."/>
            <person name="Graham G.C."/>
            <person name="Burns M.-A."/>
            <person name="Dohnt M.F."/>
            <person name="Smythe L.D."/>
            <person name="McKay D.B."/>
            <person name="Craig S.B."/>
            <person name="Vinetz J.M."/>
            <person name="Sutton G.G."/>
            <person name="Nierman W.C."/>
            <person name="Fouts D.E."/>
        </authorList>
    </citation>
    <scope>NUCLEOTIDE SEQUENCE [LARGE SCALE GENOMIC DNA]</scope>
    <source>
        <strain evidence="1 2">LT2116</strain>
    </source>
</reference>
<organism evidence="1 2">
    <name type="scientific">Leptospira weilii serovar Topaz str. LT2116</name>
    <dbReference type="NCBI Taxonomy" id="1088540"/>
    <lineage>
        <taxon>Bacteria</taxon>
        <taxon>Pseudomonadati</taxon>
        <taxon>Spirochaetota</taxon>
        <taxon>Spirochaetia</taxon>
        <taxon>Leptospirales</taxon>
        <taxon>Leptospiraceae</taxon>
        <taxon>Leptospira</taxon>
    </lineage>
</organism>
<dbReference type="Proteomes" id="UP000011770">
    <property type="component" value="Unassembled WGS sequence"/>
</dbReference>
<dbReference type="EMBL" id="AHOR02000025">
    <property type="protein sequence ID" value="EMF82278.1"/>
    <property type="molecule type" value="Genomic_DNA"/>
</dbReference>
<evidence type="ECO:0000313" key="2">
    <source>
        <dbReference type="Proteomes" id="UP000011770"/>
    </source>
</evidence>
<sequence>MISDELILRCATLEKSIVYSDRNFFQSQSNNSIPNGV</sequence>
<comment type="caution">
    <text evidence="1">The sequence shown here is derived from an EMBL/GenBank/DDBJ whole genome shotgun (WGS) entry which is preliminary data.</text>
</comment>